<dbReference type="EC" id="4.1.1.111" evidence="5"/>
<evidence type="ECO:0000259" key="8">
    <source>
        <dbReference type="Pfam" id="PF22451"/>
    </source>
</evidence>
<keyword evidence="2" id="KW-0350">Heme biosynthesis</keyword>
<keyword evidence="10" id="KW-1185">Reference proteome</keyword>
<keyword evidence="3" id="KW-0456">Lyase</keyword>
<dbReference type="PANTHER" id="PTHR43413:SF1">
    <property type="entry name" value="SIROHEME DECARBOXYLASE NIRL SUBUNIT"/>
    <property type="match status" value="1"/>
</dbReference>
<evidence type="ECO:0000256" key="4">
    <source>
        <dbReference type="ARBA" id="ARBA00023457"/>
    </source>
</evidence>
<dbReference type="InterPro" id="IPR036390">
    <property type="entry name" value="WH_DNA-bd_sf"/>
</dbReference>
<dbReference type="UniPathway" id="UPA00252"/>
<accession>D6SQW4</accession>
<dbReference type="InterPro" id="IPR053953">
    <property type="entry name" value="NirdL-like_HTH"/>
</dbReference>
<dbReference type="PANTHER" id="PTHR43413">
    <property type="entry name" value="TRANSCRIPTIONAL REGULATOR, ASNC FAMILY"/>
    <property type="match status" value="1"/>
</dbReference>
<dbReference type="Proteomes" id="UP000005496">
    <property type="component" value="Unassembled WGS sequence"/>
</dbReference>
<evidence type="ECO:0000313" key="10">
    <source>
        <dbReference type="Proteomes" id="UP000005496"/>
    </source>
</evidence>
<comment type="caution">
    <text evidence="9">The sequence shown here is derived from an EMBL/GenBank/DDBJ whole genome shotgun (WGS) entry which is preliminary data.</text>
</comment>
<dbReference type="SMART" id="SM00344">
    <property type="entry name" value="HTH_ASNC"/>
    <property type="match status" value="1"/>
</dbReference>
<dbReference type="eggNOG" id="COG1522">
    <property type="taxonomic scope" value="Bacteria"/>
</dbReference>
<dbReference type="InterPro" id="IPR019888">
    <property type="entry name" value="Tscrpt_reg_AsnC-like"/>
</dbReference>
<protein>
    <recommendedName>
        <fullName evidence="5">siroheme decarboxylase</fullName>
        <ecNumber evidence="5">4.1.1.111</ecNumber>
    </recommendedName>
</protein>
<organism evidence="9 10">
    <name type="scientific">Desulfonatronospira thiodismutans ASO3-1</name>
    <dbReference type="NCBI Taxonomy" id="555779"/>
    <lineage>
        <taxon>Bacteria</taxon>
        <taxon>Pseudomonadati</taxon>
        <taxon>Thermodesulfobacteriota</taxon>
        <taxon>Desulfovibrionia</taxon>
        <taxon>Desulfovibrionales</taxon>
        <taxon>Desulfonatronovibrionaceae</taxon>
        <taxon>Desulfonatronospira</taxon>
    </lineage>
</organism>
<dbReference type="InterPro" id="IPR040523">
    <property type="entry name" value="AsnC_trans_reg2"/>
</dbReference>
<feature type="domain" description="Siroheme decarboxylase NirL-like HTH" evidence="8">
    <location>
        <begin position="7"/>
        <end position="53"/>
    </location>
</feature>
<dbReference type="Pfam" id="PF22451">
    <property type="entry name" value="NirdL-like_HTH"/>
    <property type="match status" value="1"/>
</dbReference>
<feature type="domain" description="Siroheme decarboxylase AsnC-like ligand binding" evidence="7">
    <location>
        <begin position="63"/>
        <end position="142"/>
    </location>
</feature>
<sequence length="150" mass="17046">MELSATDKKILDIIQTDFPIDPSPYATVGRMVGLTQAETLARVRSLKQKGVIRRIGGNFNSRQLGWHSTLCAAAVPEEKLQEFITEVNQHPGVTHNYLRRHRNNVWFTYIGPSKEKVQESLQQITAVTGIEILNLPARNMFKIKVDFPME</sequence>
<evidence type="ECO:0000256" key="3">
    <source>
        <dbReference type="ARBA" id="ARBA00023239"/>
    </source>
</evidence>
<evidence type="ECO:0000256" key="6">
    <source>
        <dbReference type="ARBA" id="ARBA00048470"/>
    </source>
</evidence>
<dbReference type="Pfam" id="PF17805">
    <property type="entry name" value="AsnC_trans_reg2"/>
    <property type="match status" value="1"/>
</dbReference>
<comment type="similarity">
    <text evidence="4">Belongs to the Ahb/Nir family.</text>
</comment>
<dbReference type="InterPro" id="IPR036388">
    <property type="entry name" value="WH-like_DNA-bd_sf"/>
</dbReference>
<dbReference type="SUPFAM" id="SSF46785">
    <property type="entry name" value="Winged helix' DNA-binding domain"/>
    <property type="match status" value="1"/>
</dbReference>
<evidence type="ECO:0000256" key="2">
    <source>
        <dbReference type="ARBA" id="ARBA00023133"/>
    </source>
</evidence>
<evidence type="ECO:0000259" key="7">
    <source>
        <dbReference type="Pfam" id="PF17805"/>
    </source>
</evidence>
<reference evidence="9" key="1">
    <citation type="submission" date="2010-05" db="EMBL/GenBank/DDBJ databases">
        <title>The draft genome of Desulfonatronospira thiodismutans ASO3-1.</title>
        <authorList>
            <consortium name="US DOE Joint Genome Institute (JGI-PGF)"/>
            <person name="Lucas S."/>
            <person name="Copeland A."/>
            <person name="Lapidus A."/>
            <person name="Cheng J.-F."/>
            <person name="Bruce D."/>
            <person name="Goodwin L."/>
            <person name="Pitluck S."/>
            <person name="Chertkov O."/>
            <person name="Brettin T."/>
            <person name="Detter J.C."/>
            <person name="Han C."/>
            <person name="Land M.L."/>
            <person name="Hauser L."/>
            <person name="Kyrpides N."/>
            <person name="Mikhailova N."/>
            <person name="Muyzer G."/>
            <person name="Woyke T."/>
        </authorList>
    </citation>
    <scope>NUCLEOTIDE SEQUENCE [LARGE SCALE GENOMIC DNA]</scope>
    <source>
        <strain evidence="9">ASO3-1</strain>
    </source>
</reference>
<dbReference type="Gene3D" id="1.10.10.10">
    <property type="entry name" value="Winged helix-like DNA-binding domain superfamily/Winged helix DNA-binding domain"/>
    <property type="match status" value="1"/>
</dbReference>
<dbReference type="GO" id="GO:0016829">
    <property type="term" value="F:lyase activity"/>
    <property type="evidence" value="ECO:0007669"/>
    <property type="project" value="UniProtKB-KW"/>
</dbReference>
<evidence type="ECO:0000256" key="5">
    <source>
        <dbReference type="ARBA" id="ARBA00023471"/>
    </source>
</evidence>
<dbReference type="InterPro" id="IPR050684">
    <property type="entry name" value="HTH-Siroheme_Decarb"/>
</dbReference>
<proteinExistence type="inferred from homology"/>
<dbReference type="Gene3D" id="3.30.70.3460">
    <property type="match status" value="1"/>
</dbReference>
<evidence type="ECO:0000313" key="9">
    <source>
        <dbReference type="EMBL" id="EFI35140.1"/>
    </source>
</evidence>
<name>D6SQW4_9BACT</name>
<dbReference type="EMBL" id="ACJN02000002">
    <property type="protein sequence ID" value="EFI35140.1"/>
    <property type="molecule type" value="Genomic_DNA"/>
</dbReference>
<gene>
    <name evidence="9" type="ORF">Dthio_PD2535</name>
</gene>
<dbReference type="GO" id="GO:0006783">
    <property type="term" value="P:heme biosynthetic process"/>
    <property type="evidence" value="ECO:0007669"/>
    <property type="project" value="UniProtKB-KW"/>
</dbReference>
<dbReference type="AlphaFoldDB" id="D6SQW4"/>
<evidence type="ECO:0000256" key="1">
    <source>
        <dbReference type="ARBA" id="ARBA00004744"/>
    </source>
</evidence>
<comment type="catalytic activity">
    <reaction evidence="6">
        <text>siroheme + 2 H(+) = 12,18-didecarboxysiroheme + 2 CO2</text>
        <dbReference type="Rhea" id="RHEA:19093"/>
        <dbReference type="ChEBI" id="CHEBI:15378"/>
        <dbReference type="ChEBI" id="CHEBI:16526"/>
        <dbReference type="ChEBI" id="CHEBI:60052"/>
        <dbReference type="ChEBI" id="CHEBI:140497"/>
        <dbReference type="EC" id="4.1.1.111"/>
    </reaction>
</comment>
<comment type="pathway">
    <text evidence="1">Porphyrin-containing compound metabolism; protoheme biosynthesis.</text>
</comment>